<dbReference type="RefSeq" id="WP_115433134.1">
    <property type="nucleotide sequence ID" value="NZ_CP031337.1"/>
</dbReference>
<evidence type="ECO:0000313" key="5">
    <source>
        <dbReference type="Proteomes" id="UP000254537"/>
    </source>
</evidence>
<evidence type="ECO:0000313" key="4">
    <source>
        <dbReference type="EMBL" id="AXK39199.1"/>
    </source>
</evidence>
<dbReference type="KEGG" id="ccah:DWG20_07030"/>
<dbReference type="InterPro" id="IPR025746">
    <property type="entry name" value="PilX_N_dom"/>
</dbReference>
<feature type="transmembrane region" description="Helical" evidence="1">
    <location>
        <begin position="20"/>
        <end position="39"/>
    </location>
</feature>
<dbReference type="OrthoDB" id="8613141at2"/>
<sequence length="218" mass="23620">MREPGQIPRRHVIGGQRGSVLIASLIILLAFTLIILGSSQQLLVEQRISSNQNDRQKAFQLAQLTLGAGEKTATSLDASINSLADPVLFGANGRFASSCLNSLQQNGMCLDAAHGGNLTAAWERSVDRNSRSFPMLHPCGNAIEYGVDSSARTDCANGKVTAGSQLWANPRYIIELLDSHYSDARSISGRLYRITARAWGHNENTQVTLQSHFVVPDS</sequence>
<protein>
    <submittedName>
        <fullName evidence="4">Pilus assembly protein PilX</fullName>
    </submittedName>
</protein>
<dbReference type="Pfam" id="PF14341">
    <property type="entry name" value="PilX_N"/>
    <property type="match status" value="1"/>
</dbReference>
<reference evidence="4 5" key="1">
    <citation type="submission" date="2018-07" db="EMBL/GenBank/DDBJ databases">
        <title>Crenobacter cavernae sp. nov., isolated from a karst cave.</title>
        <authorList>
            <person name="Zhu H."/>
        </authorList>
    </citation>
    <scope>NUCLEOTIDE SEQUENCE [LARGE SCALE GENOMIC DNA]</scope>
    <source>
        <strain evidence="4 5">K1W11S-77</strain>
    </source>
</reference>
<feature type="domain" description="Type 4 fimbrial biogenesis protein PilX N-terminal" evidence="3">
    <location>
        <begin position="17"/>
        <end position="63"/>
    </location>
</feature>
<name>A0A345Y5J7_9NEIS</name>
<gene>
    <name evidence="4" type="ORF">DWG20_07030</name>
</gene>
<keyword evidence="1" id="KW-0472">Membrane</keyword>
<dbReference type="AlphaFoldDB" id="A0A345Y5J7"/>
<keyword evidence="1" id="KW-0812">Transmembrane</keyword>
<feature type="domain" description="PilX/PilW C-terminal" evidence="2">
    <location>
        <begin position="106"/>
        <end position="214"/>
    </location>
</feature>
<accession>A0A345Y5J7</accession>
<dbReference type="EMBL" id="CP031337">
    <property type="protein sequence ID" value="AXK39199.1"/>
    <property type="molecule type" value="Genomic_DNA"/>
</dbReference>
<dbReference type="Pfam" id="PF13681">
    <property type="entry name" value="PilX"/>
    <property type="match status" value="1"/>
</dbReference>
<dbReference type="InterPro" id="IPR025205">
    <property type="entry name" value="PilX/PilW_C"/>
</dbReference>
<organism evidence="4 5">
    <name type="scientific">Crenobacter cavernae</name>
    <dbReference type="NCBI Taxonomy" id="2290923"/>
    <lineage>
        <taxon>Bacteria</taxon>
        <taxon>Pseudomonadati</taxon>
        <taxon>Pseudomonadota</taxon>
        <taxon>Betaproteobacteria</taxon>
        <taxon>Neisseriales</taxon>
        <taxon>Neisseriaceae</taxon>
        <taxon>Crenobacter</taxon>
    </lineage>
</organism>
<dbReference type="Proteomes" id="UP000254537">
    <property type="component" value="Chromosome"/>
</dbReference>
<evidence type="ECO:0000259" key="2">
    <source>
        <dbReference type="Pfam" id="PF13681"/>
    </source>
</evidence>
<keyword evidence="1" id="KW-1133">Transmembrane helix</keyword>
<proteinExistence type="predicted"/>
<evidence type="ECO:0000256" key="1">
    <source>
        <dbReference type="SAM" id="Phobius"/>
    </source>
</evidence>
<evidence type="ECO:0000259" key="3">
    <source>
        <dbReference type="Pfam" id="PF14341"/>
    </source>
</evidence>